<dbReference type="OrthoDB" id="3854279at2759"/>
<dbReference type="EMBL" id="JAHFXF010000563">
    <property type="protein sequence ID" value="KAG9685605.1"/>
    <property type="molecule type" value="Genomic_DNA"/>
</dbReference>
<accession>A0A9P8EBS1</accession>
<feature type="signal peptide" evidence="2">
    <location>
        <begin position="1"/>
        <end position="21"/>
    </location>
</feature>
<evidence type="ECO:0000313" key="4">
    <source>
        <dbReference type="Proteomes" id="UP000779574"/>
    </source>
</evidence>
<organism evidence="3 4">
    <name type="scientific">Aureobasidium melanogenum</name>
    <name type="common">Aureobasidium pullulans var. melanogenum</name>
    <dbReference type="NCBI Taxonomy" id="46634"/>
    <lineage>
        <taxon>Eukaryota</taxon>
        <taxon>Fungi</taxon>
        <taxon>Dikarya</taxon>
        <taxon>Ascomycota</taxon>
        <taxon>Pezizomycotina</taxon>
        <taxon>Dothideomycetes</taxon>
        <taxon>Dothideomycetidae</taxon>
        <taxon>Dothideales</taxon>
        <taxon>Saccotheciaceae</taxon>
        <taxon>Aureobasidium</taxon>
    </lineage>
</organism>
<protein>
    <submittedName>
        <fullName evidence="3">Uncharacterized protein</fullName>
    </submittedName>
</protein>
<evidence type="ECO:0000313" key="3">
    <source>
        <dbReference type="EMBL" id="KAG9685605.1"/>
    </source>
</evidence>
<evidence type="ECO:0000256" key="2">
    <source>
        <dbReference type="SAM" id="SignalP"/>
    </source>
</evidence>
<gene>
    <name evidence="3" type="ORF">KCU76_g11593</name>
</gene>
<reference evidence="3" key="2">
    <citation type="submission" date="2021-08" db="EMBL/GenBank/DDBJ databases">
        <authorList>
            <person name="Gostincar C."/>
            <person name="Sun X."/>
            <person name="Song Z."/>
            <person name="Gunde-Cimerman N."/>
        </authorList>
    </citation>
    <scope>NUCLEOTIDE SEQUENCE</scope>
    <source>
        <strain evidence="3">EXF-9911</strain>
    </source>
</reference>
<feature type="non-terminal residue" evidence="3">
    <location>
        <position position="444"/>
    </location>
</feature>
<feature type="chain" id="PRO_5040361398" evidence="2">
    <location>
        <begin position="22"/>
        <end position="444"/>
    </location>
</feature>
<name>A0A9P8EBS1_AURME</name>
<proteinExistence type="predicted"/>
<dbReference type="Proteomes" id="UP000779574">
    <property type="component" value="Unassembled WGS sequence"/>
</dbReference>
<dbReference type="AlphaFoldDB" id="A0A9P8EBS1"/>
<keyword evidence="2" id="KW-0732">Signal</keyword>
<reference evidence="3" key="1">
    <citation type="journal article" date="2021" name="J Fungi (Basel)">
        <title>Virulence traits and population genomics of the black yeast Aureobasidium melanogenum.</title>
        <authorList>
            <person name="Cernosa A."/>
            <person name="Sun X."/>
            <person name="Gostincar C."/>
            <person name="Fang C."/>
            <person name="Gunde-Cimerman N."/>
            <person name="Song Z."/>
        </authorList>
    </citation>
    <scope>NUCLEOTIDE SEQUENCE</scope>
    <source>
        <strain evidence="3">EXF-9911</strain>
    </source>
</reference>
<comment type="caution">
    <text evidence="3">The sequence shown here is derived from an EMBL/GenBank/DDBJ whole genome shotgun (WGS) entry which is preliminary data.</text>
</comment>
<sequence>MLVPRVILFWLLALYVPLASTAYSGHYFTLHLRQRPAQLHIYQHKNHQQHMSVQDAIEWASPESLPEAAYTFLSSRHIDNRILTYGSPRTNSTQLIHASDGLWSELSRPAHNQGENLNDGLISGITGLVLAKAGEEEECPTWFDTLDCEDCGGPEHTWEVNPWHFHCKGIEEDGYKWKDCYCMNPDPRRGPCTFDNRADEIREDDAAIQESLDYPGTNEELEEISIEHEHNDAMNAPDEQEECPSGADTLDCEDCGGPEQSWETSPNRFHCKGIEEENFKWKDCYCLNWENARGPCTFDYDPSDTSNNGSALEEELPNPTTETRNLSEVSTEHQNIDATNYHMAMTVRLAMTLLIVKIVVDLNRPGRQEEMTTIAEASKQKIIDGKTATVSTGKMIMDPADYFTSGVTEALKEEQPFTTWYTIQSVSTACHIDSTLNRPILIVQ</sequence>
<evidence type="ECO:0000256" key="1">
    <source>
        <dbReference type="SAM" id="MobiDB-lite"/>
    </source>
</evidence>
<feature type="region of interest" description="Disordered" evidence="1">
    <location>
        <begin position="304"/>
        <end position="330"/>
    </location>
</feature>